<dbReference type="EMBL" id="BMOY01000002">
    <property type="protein sequence ID" value="GGI95443.1"/>
    <property type="molecule type" value="Genomic_DNA"/>
</dbReference>
<accession>A0A917K0A2</accession>
<proteinExistence type="predicted"/>
<evidence type="ECO:0000313" key="1">
    <source>
        <dbReference type="EMBL" id="GGI95443.1"/>
    </source>
</evidence>
<sequence length="88" mass="9438">MNGIVLIEVCDANPACTSALFALEHTLPGVTVLETSCMSQCDLCATRPYVFVNGELVTADTVEALIQRVRQRVAAWLTDDPDVPGDEG</sequence>
<dbReference type="Pfam" id="PF07293">
    <property type="entry name" value="DUF1450"/>
    <property type="match status" value="1"/>
</dbReference>
<comment type="caution">
    <text evidence="1">The sequence shown here is derived from an EMBL/GenBank/DDBJ whole genome shotgun (WGS) entry which is preliminary data.</text>
</comment>
<reference evidence="1" key="2">
    <citation type="submission" date="2020-09" db="EMBL/GenBank/DDBJ databases">
        <authorList>
            <person name="Sun Q."/>
            <person name="Ohkuma M."/>
        </authorList>
    </citation>
    <scope>NUCLEOTIDE SEQUENCE</scope>
    <source>
        <strain evidence="1">JCM 18487</strain>
    </source>
</reference>
<gene>
    <name evidence="1" type="ORF">GCM10010885_01310</name>
</gene>
<name>A0A917K0A2_9BACL</name>
<dbReference type="RefSeq" id="WP_188880550.1">
    <property type="nucleotide sequence ID" value="NZ_BMOY01000002.1"/>
</dbReference>
<protein>
    <submittedName>
        <fullName evidence="1">Uncharacterized protein</fullName>
    </submittedName>
</protein>
<organism evidence="1 2">
    <name type="scientific">Alicyclobacillus cellulosilyticus</name>
    <dbReference type="NCBI Taxonomy" id="1003997"/>
    <lineage>
        <taxon>Bacteria</taxon>
        <taxon>Bacillati</taxon>
        <taxon>Bacillota</taxon>
        <taxon>Bacilli</taxon>
        <taxon>Bacillales</taxon>
        <taxon>Alicyclobacillaceae</taxon>
        <taxon>Alicyclobacillus</taxon>
    </lineage>
</organism>
<dbReference type="Proteomes" id="UP000637695">
    <property type="component" value="Unassembled WGS sequence"/>
</dbReference>
<keyword evidence="2" id="KW-1185">Reference proteome</keyword>
<dbReference type="AlphaFoldDB" id="A0A917K0A2"/>
<evidence type="ECO:0000313" key="2">
    <source>
        <dbReference type="Proteomes" id="UP000637695"/>
    </source>
</evidence>
<reference evidence="1" key="1">
    <citation type="journal article" date="2014" name="Int. J. Syst. Evol. Microbiol.">
        <title>Complete genome sequence of Corynebacterium casei LMG S-19264T (=DSM 44701T), isolated from a smear-ripened cheese.</title>
        <authorList>
            <consortium name="US DOE Joint Genome Institute (JGI-PGF)"/>
            <person name="Walter F."/>
            <person name="Albersmeier A."/>
            <person name="Kalinowski J."/>
            <person name="Ruckert C."/>
        </authorList>
    </citation>
    <scope>NUCLEOTIDE SEQUENCE</scope>
    <source>
        <strain evidence="1">JCM 18487</strain>
    </source>
</reference>
<dbReference type="InterPro" id="IPR009910">
    <property type="entry name" value="DUF1450"/>
</dbReference>